<dbReference type="GO" id="GO:0008198">
    <property type="term" value="F:ferrous iron binding"/>
    <property type="evidence" value="ECO:0007669"/>
    <property type="project" value="TreeGrafter"/>
</dbReference>
<dbReference type="RefSeq" id="WP_085932648.1">
    <property type="nucleotide sequence ID" value="NZ_FUWJ01000001.1"/>
</dbReference>
<comment type="similarity">
    <text evidence="1">Belongs to the frataxin family.</text>
</comment>
<evidence type="ECO:0000313" key="3">
    <source>
        <dbReference type="EMBL" id="SJZ41761.1"/>
    </source>
</evidence>
<dbReference type="SUPFAM" id="SSF55387">
    <property type="entry name" value="Frataxin/Nqo15-like"/>
    <property type="match status" value="1"/>
</dbReference>
<dbReference type="InterPro" id="IPR020895">
    <property type="entry name" value="Frataxin_CS"/>
</dbReference>
<dbReference type="PROSITE" id="PS50810">
    <property type="entry name" value="FRATAXIN_2"/>
    <property type="match status" value="1"/>
</dbReference>
<gene>
    <name evidence="3" type="ORF">SAMN02745126_00970</name>
</gene>
<dbReference type="GO" id="GO:0016226">
    <property type="term" value="P:iron-sulfur cluster assembly"/>
    <property type="evidence" value="ECO:0007669"/>
    <property type="project" value="InterPro"/>
</dbReference>
<dbReference type="GO" id="GO:0004322">
    <property type="term" value="F:ferroxidase activity"/>
    <property type="evidence" value="ECO:0007669"/>
    <property type="project" value="TreeGrafter"/>
</dbReference>
<dbReference type="PANTHER" id="PTHR16821:SF2">
    <property type="entry name" value="FRATAXIN, MITOCHONDRIAL"/>
    <property type="match status" value="1"/>
</dbReference>
<dbReference type="OrthoDB" id="8480400at2"/>
<reference evidence="4" key="1">
    <citation type="submission" date="2017-02" db="EMBL/GenBank/DDBJ databases">
        <authorList>
            <person name="Varghese N."/>
            <person name="Submissions S."/>
        </authorList>
    </citation>
    <scope>NUCLEOTIDE SEQUENCE [LARGE SCALE GENOMIC DNA]</scope>
    <source>
        <strain evidence="4">ATCC 27094</strain>
    </source>
</reference>
<dbReference type="GO" id="GO:0051537">
    <property type="term" value="F:2 iron, 2 sulfur cluster binding"/>
    <property type="evidence" value="ECO:0007669"/>
    <property type="project" value="TreeGrafter"/>
</dbReference>
<dbReference type="InterPro" id="IPR002908">
    <property type="entry name" value="Frataxin/CyaY"/>
</dbReference>
<sequence length="101" mass="10856">MTDTSFENLADSLLEALEEGIGDHADAERQGGVLTVEGPDGTWIVNKHAPTRQVWLSSPKSGARHFAFDTQSGLWADTRGGSDLLAILSAELGVALEWHPE</sequence>
<proteinExistence type="inferred from homology"/>
<dbReference type="PANTHER" id="PTHR16821">
    <property type="entry name" value="FRATAXIN"/>
    <property type="match status" value="1"/>
</dbReference>
<dbReference type="GO" id="GO:0005737">
    <property type="term" value="C:cytoplasm"/>
    <property type="evidence" value="ECO:0007669"/>
    <property type="project" value="UniProtKB-ARBA"/>
</dbReference>
<dbReference type="PROSITE" id="PS01344">
    <property type="entry name" value="FRATAXIN_1"/>
    <property type="match status" value="1"/>
</dbReference>
<dbReference type="AlphaFoldDB" id="A0A1T4KH78"/>
<keyword evidence="4" id="KW-1185">Reference proteome</keyword>
<dbReference type="InterPro" id="IPR036524">
    <property type="entry name" value="Frataxin/CyaY_sf"/>
</dbReference>
<evidence type="ECO:0000313" key="4">
    <source>
        <dbReference type="Proteomes" id="UP000190092"/>
    </source>
</evidence>
<dbReference type="SMART" id="SM01219">
    <property type="entry name" value="Frataxin_Cyay"/>
    <property type="match status" value="1"/>
</dbReference>
<dbReference type="NCBIfam" id="TIGR03421">
    <property type="entry name" value="FeS_CyaY"/>
    <property type="match status" value="1"/>
</dbReference>
<dbReference type="Proteomes" id="UP000190092">
    <property type="component" value="Unassembled WGS sequence"/>
</dbReference>
<dbReference type="GO" id="GO:0034986">
    <property type="term" value="F:iron chaperone activity"/>
    <property type="evidence" value="ECO:0007669"/>
    <property type="project" value="TreeGrafter"/>
</dbReference>
<accession>A0A1T4KH78</accession>
<organism evidence="3 4">
    <name type="scientific">Enhydrobacter aerosaccus</name>
    <dbReference type="NCBI Taxonomy" id="225324"/>
    <lineage>
        <taxon>Bacteria</taxon>
        <taxon>Pseudomonadati</taxon>
        <taxon>Pseudomonadota</taxon>
        <taxon>Alphaproteobacteria</taxon>
        <taxon>Hyphomicrobiales</taxon>
        <taxon>Enhydrobacter</taxon>
    </lineage>
</organism>
<keyword evidence="2" id="KW-0408">Iron</keyword>
<protein>
    <submittedName>
        <fullName evidence="3">Frataxin</fullName>
    </submittedName>
</protein>
<dbReference type="EMBL" id="FUWJ01000001">
    <property type="protein sequence ID" value="SJZ41761.1"/>
    <property type="molecule type" value="Genomic_DNA"/>
</dbReference>
<evidence type="ECO:0000256" key="2">
    <source>
        <dbReference type="ARBA" id="ARBA00023004"/>
    </source>
</evidence>
<dbReference type="Pfam" id="PF01491">
    <property type="entry name" value="Frataxin_Cyay"/>
    <property type="match status" value="1"/>
</dbReference>
<name>A0A1T4KH78_9HYPH</name>
<dbReference type="GO" id="GO:0006879">
    <property type="term" value="P:intracellular iron ion homeostasis"/>
    <property type="evidence" value="ECO:0007669"/>
    <property type="project" value="TreeGrafter"/>
</dbReference>
<dbReference type="GO" id="GO:0008199">
    <property type="term" value="F:ferric iron binding"/>
    <property type="evidence" value="ECO:0007669"/>
    <property type="project" value="InterPro"/>
</dbReference>
<dbReference type="Gene3D" id="3.30.920.10">
    <property type="entry name" value="Frataxin/CyaY"/>
    <property type="match status" value="1"/>
</dbReference>
<evidence type="ECO:0000256" key="1">
    <source>
        <dbReference type="ARBA" id="ARBA00008183"/>
    </source>
</evidence>
<dbReference type="STRING" id="225324.SAMN02745126_00970"/>